<evidence type="ECO:0008006" key="2">
    <source>
        <dbReference type="Google" id="ProtNLM"/>
    </source>
</evidence>
<dbReference type="OrthoDB" id="6359816at2759"/>
<reference evidence="1" key="1">
    <citation type="submission" date="2011-04" db="EMBL/GenBank/DDBJ databases">
        <title>Evolution of plant cell wall degrading machinery underlies the functional diversity of forest fungi.</title>
        <authorList>
            <consortium name="US DOE Joint Genome Institute (JGI-PGF)"/>
            <person name="Eastwood D.C."/>
            <person name="Floudas D."/>
            <person name="Binder M."/>
            <person name="Majcherczyk A."/>
            <person name="Schneider P."/>
            <person name="Aerts A."/>
            <person name="Asiegbu F.O."/>
            <person name="Baker S.E."/>
            <person name="Barry K."/>
            <person name="Bendiksby M."/>
            <person name="Blumentritt M."/>
            <person name="Coutinho P.M."/>
            <person name="Cullen D."/>
            <person name="Cullen D."/>
            <person name="Gathman A."/>
            <person name="Goodell B."/>
            <person name="Henrissat B."/>
            <person name="Ihrmark K."/>
            <person name="Kauserud H."/>
            <person name="Kohler A."/>
            <person name="LaButti K."/>
            <person name="Lapidus A."/>
            <person name="Lavin J.L."/>
            <person name="Lee Y.-H."/>
            <person name="Lindquist E."/>
            <person name="Lilly W."/>
            <person name="Lucas S."/>
            <person name="Morin E."/>
            <person name="Murat C."/>
            <person name="Oguiza J.A."/>
            <person name="Park J."/>
            <person name="Pisabarro A.G."/>
            <person name="Riley R."/>
            <person name="Rosling A."/>
            <person name="Salamov A."/>
            <person name="Schmidt O."/>
            <person name="Schmutz J."/>
            <person name="Skrede I."/>
            <person name="Stenlid J."/>
            <person name="Wiebenga A."/>
            <person name="Xie X."/>
            <person name="Kues U."/>
            <person name="Hibbett D.S."/>
            <person name="Hoffmeister D."/>
            <person name="Hogberg N."/>
            <person name="Martin F."/>
            <person name="Grigoriev I.V."/>
            <person name="Watkinson S.C."/>
        </authorList>
    </citation>
    <scope>NUCLEOTIDE SEQUENCE</scope>
    <source>
        <strain evidence="1">S7.9</strain>
    </source>
</reference>
<gene>
    <name evidence="1" type="ORF">SERLADRAFT_477637</name>
</gene>
<organism>
    <name type="scientific">Serpula lacrymans var. lacrymans (strain S7.9)</name>
    <name type="common">Dry rot fungus</name>
    <dbReference type="NCBI Taxonomy" id="578457"/>
    <lineage>
        <taxon>Eukaryota</taxon>
        <taxon>Fungi</taxon>
        <taxon>Dikarya</taxon>
        <taxon>Basidiomycota</taxon>
        <taxon>Agaricomycotina</taxon>
        <taxon>Agaricomycetes</taxon>
        <taxon>Agaricomycetidae</taxon>
        <taxon>Boletales</taxon>
        <taxon>Coniophorineae</taxon>
        <taxon>Serpulaceae</taxon>
        <taxon>Serpula</taxon>
    </lineage>
</organism>
<dbReference type="EMBL" id="GL945441">
    <property type="protein sequence ID" value="EGO20249.1"/>
    <property type="molecule type" value="Genomic_DNA"/>
</dbReference>
<dbReference type="Proteomes" id="UP000008064">
    <property type="component" value="Unassembled WGS sequence"/>
</dbReference>
<accession>F8P9C0</accession>
<dbReference type="InterPro" id="IPR011333">
    <property type="entry name" value="SKP1/BTB/POZ_sf"/>
</dbReference>
<dbReference type="HOGENOM" id="CLU_043561_0_0_1"/>
<dbReference type="AlphaFoldDB" id="F8P9C0"/>
<evidence type="ECO:0000313" key="1">
    <source>
        <dbReference type="EMBL" id="EGO20249.1"/>
    </source>
</evidence>
<sequence length="401" mass="44850">MTTKVERVDALLRKSLLGEELINTQFHLFTAHSVRSHKAIRPRALFANDVLLEGSEYFTKLLVHKQDADGVVDFSERNPYVEGLSLDDYDYASDSDLEDEDEEDLDRSAVSQPVKFEGKCYSKQTEWQTEKDGNCQAMAKDDTDDEVGAIAGFGTWTPRPVVVPTQLKVKNVCPPRYIHSRHLFVKDTAFRTWQALLFYIYTDQILWSPLKSQAATDSKTIRDMAIEANPNGPPPCSPKSMYRLANKVGFKRLKKLAFSAISDSLSEHNIIQEIGSSLTSKYPEVLKMEIDVLYKHIASKPVSNQLPSLARRVAGGGVPHGAELIVKLHQKLLMLHYPDALTIEEEVATEPVTNPLVDVSPSPVKFSFPDVAEIEVPKAEAVSAFRFDSVLSSGKKNKKKN</sequence>
<dbReference type="KEGG" id="sla:SERLADRAFT_477637"/>
<protein>
    <recommendedName>
        <fullName evidence="2">BTB domain-containing protein</fullName>
    </recommendedName>
</protein>
<dbReference type="GeneID" id="18821038"/>
<name>F8P9C0_SERL9</name>
<proteinExistence type="predicted"/>
<dbReference type="RefSeq" id="XP_007322994.1">
    <property type="nucleotide sequence ID" value="XM_007322932.1"/>
</dbReference>
<dbReference type="Gene3D" id="3.30.710.10">
    <property type="entry name" value="Potassium Channel Kv1.1, Chain A"/>
    <property type="match status" value="1"/>
</dbReference>